<dbReference type="PROSITE" id="PS01081">
    <property type="entry name" value="HTH_TETR_1"/>
    <property type="match status" value="1"/>
</dbReference>
<proteinExistence type="predicted"/>
<sequence length="199" mass="21212">MPASRPPRADAVRNRRRLLAAAADEFAEYGLDASVADIARRAGVGKGTVFRHFPTKDDLVAAILTDRMDDLHRLGERLLESDDPGAALHEFLTAAAAQRQERDLSFLAEAAGSMPEVAAARARMMDAIDRIVARAAEAGAIRADVTGTDVFLLMCAPNYVAGSVPDAAPDLWCRYLGIILDGLRPEGARPLPAAAPTLP</sequence>
<dbReference type="InterPro" id="IPR050109">
    <property type="entry name" value="HTH-type_TetR-like_transc_reg"/>
</dbReference>
<dbReference type="RefSeq" id="WP_125250200.1">
    <property type="nucleotide sequence ID" value="NZ_RSEB01000010.1"/>
</dbReference>
<dbReference type="InterPro" id="IPR023772">
    <property type="entry name" value="DNA-bd_HTH_TetR-type_CS"/>
</dbReference>
<keyword evidence="2 4" id="KW-0238">DNA-binding</keyword>
<evidence type="ECO:0000313" key="7">
    <source>
        <dbReference type="Proteomes" id="UP000277256"/>
    </source>
</evidence>
<feature type="DNA-binding region" description="H-T-H motif" evidence="4">
    <location>
        <begin position="34"/>
        <end position="53"/>
    </location>
</feature>
<evidence type="ECO:0000256" key="3">
    <source>
        <dbReference type="ARBA" id="ARBA00023163"/>
    </source>
</evidence>
<keyword evidence="3" id="KW-0804">Transcription</keyword>
<reference evidence="6 7" key="1">
    <citation type="submission" date="2018-12" db="EMBL/GenBank/DDBJ databases">
        <title>Glycomyces sp. YIM 121974 draft genome.</title>
        <authorList>
            <person name="Li Q."/>
        </authorList>
    </citation>
    <scope>NUCLEOTIDE SEQUENCE [LARGE SCALE GENOMIC DNA]</scope>
    <source>
        <strain evidence="6 7">YIM 121974</strain>
    </source>
</reference>
<gene>
    <name evidence="6" type="ORF">EIW28_23725</name>
</gene>
<accession>A0A426URI7</accession>
<dbReference type="Pfam" id="PF00440">
    <property type="entry name" value="TetR_N"/>
    <property type="match status" value="1"/>
</dbReference>
<dbReference type="SUPFAM" id="SSF46689">
    <property type="entry name" value="Homeodomain-like"/>
    <property type="match status" value="1"/>
</dbReference>
<protein>
    <submittedName>
        <fullName evidence="6">TetR/AcrR family transcriptional regulator</fullName>
    </submittedName>
</protein>
<feature type="domain" description="HTH tetR-type" evidence="5">
    <location>
        <begin position="12"/>
        <end position="71"/>
    </location>
</feature>
<evidence type="ECO:0000256" key="4">
    <source>
        <dbReference type="PROSITE-ProRule" id="PRU00335"/>
    </source>
</evidence>
<dbReference type="GO" id="GO:0000976">
    <property type="term" value="F:transcription cis-regulatory region binding"/>
    <property type="evidence" value="ECO:0007669"/>
    <property type="project" value="TreeGrafter"/>
</dbReference>
<dbReference type="Proteomes" id="UP000277256">
    <property type="component" value="Unassembled WGS sequence"/>
</dbReference>
<evidence type="ECO:0000256" key="1">
    <source>
        <dbReference type="ARBA" id="ARBA00023015"/>
    </source>
</evidence>
<dbReference type="PRINTS" id="PR00455">
    <property type="entry name" value="HTHTETR"/>
</dbReference>
<organism evidence="6 7">
    <name type="scientific">Glycomyces terrestris</name>
    <dbReference type="NCBI Taxonomy" id="2493553"/>
    <lineage>
        <taxon>Bacteria</taxon>
        <taxon>Bacillati</taxon>
        <taxon>Actinomycetota</taxon>
        <taxon>Actinomycetes</taxon>
        <taxon>Glycomycetales</taxon>
        <taxon>Glycomycetaceae</taxon>
        <taxon>Glycomyces</taxon>
    </lineage>
</organism>
<dbReference type="AlphaFoldDB" id="A0A426URI7"/>
<dbReference type="SUPFAM" id="SSF48498">
    <property type="entry name" value="Tetracyclin repressor-like, C-terminal domain"/>
    <property type="match status" value="1"/>
</dbReference>
<dbReference type="InterPro" id="IPR049445">
    <property type="entry name" value="TetR_SbtR-like_C"/>
</dbReference>
<keyword evidence="7" id="KW-1185">Reference proteome</keyword>
<dbReference type="Pfam" id="PF21597">
    <property type="entry name" value="TetR_C_43"/>
    <property type="match status" value="1"/>
</dbReference>
<dbReference type="OrthoDB" id="9795011at2"/>
<dbReference type="Gene3D" id="1.10.357.10">
    <property type="entry name" value="Tetracycline Repressor, domain 2"/>
    <property type="match status" value="1"/>
</dbReference>
<evidence type="ECO:0000259" key="5">
    <source>
        <dbReference type="PROSITE" id="PS50977"/>
    </source>
</evidence>
<dbReference type="GO" id="GO:0003700">
    <property type="term" value="F:DNA-binding transcription factor activity"/>
    <property type="evidence" value="ECO:0007669"/>
    <property type="project" value="TreeGrafter"/>
</dbReference>
<evidence type="ECO:0000313" key="6">
    <source>
        <dbReference type="EMBL" id="RRR95668.1"/>
    </source>
</evidence>
<keyword evidence="1" id="KW-0805">Transcription regulation</keyword>
<comment type="caution">
    <text evidence="6">The sequence shown here is derived from an EMBL/GenBank/DDBJ whole genome shotgun (WGS) entry which is preliminary data.</text>
</comment>
<dbReference type="EMBL" id="RSEB01000010">
    <property type="protein sequence ID" value="RRR95668.1"/>
    <property type="molecule type" value="Genomic_DNA"/>
</dbReference>
<dbReference type="PROSITE" id="PS50977">
    <property type="entry name" value="HTH_TETR_2"/>
    <property type="match status" value="1"/>
</dbReference>
<dbReference type="PANTHER" id="PTHR30055">
    <property type="entry name" value="HTH-TYPE TRANSCRIPTIONAL REGULATOR RUTR"/>
    <property type="match status" value="1"/>
</dbReference>
<dbReference type="PANTHER" id="PTHR30055:SF234">
    <property type="entry name" value="HTH-TYPE TRANSCRIPTIONAL REGULATOR BETI"/>
    <property type="match status" value="1"/>
</dbReference>
<name>A0A426URI7_9ACTN</name>
<dbReference type="InterPro" id="IPR009057">
    <property type="entry name" value="Homeodomain-like_sf"/>
</dbReference>
<dbReference type="InterPro" id="IPR001647">
    <property type="entry name" value="HTH_TetR"/>
</dbReference>
<evidence type="ECO:0000256" key="2">
    <source>
        <dbReference type="ARBA" id="ARBA00023125"/>
    </source>
</evidence>
<dbReference type="InterPro" id="IPR036271">
    <property type="entry name" value="Tet_transcr_reg_TetR-rel_C_sf"/>
</dbReference>